<dbReference type="AlphaFoldDB" id="A0A8T8I6M1"/>
<comment type="similarity">
    <text evidence="1">Belongs to the tannase family.</text>
</comment>
<dbReference type="EMBL" id="CP072788">
    <property type="protein sequence ID" value="QTR06523.1"/>
    <property type="molecule type" value="Genomic_DNA"/>
</dbReference>
<dbReference type="SUPFAM" id="SSF53474">
    <property type="entry name" value="alpha/beta-Hydrolases"/>
    <property type="match status" value="1"/>
</dbReference>
<dbReference type="Gene3D" id="3.40.50.1820">
    <property type="entry name" value="alpha/beta hydrolase"/>
    <property type="match status" value="1"/>
</dbReference>
<gene>
    <name evidence="9" type="ORF">J7S33_31970</name>
</gene>
<keyword evidence="6" id="KW-0106">Calcium</keyword>
<dbReference type="Pfam" id="PF07519">
    <property type="entry name" value="Tannase"/>
    <property type="match status" value="1"/>
</dbReference>
<evidence type="ECO:0000313" key="10">
    <source>
        <dbReference type="Proteomes" id="UP000671828"/>
    </source>
</evidence>
<sequence length="571" mass="60146">MPIAANPAATTGLPIATGPTASADPATPRSPAAPTDPTDPTDPAAPTDPATPTDPAAAPVPAKPVRACADLVGDHALPGAGARVERATPVPAGAEPEHCDVRGHVEPAVRFHLKLPTTYSGRYLQYGCGGLCGELTAPGIRSCAPEPGDFAVATTDDGHVGEGPVPSLDGRWAARDQAARDDFAFRAPHVVSLAAKHLIGVYYGEPPRVSYFDGCSTGGREGLLLAQRYPHDFDGVIAGAPANYFSALALYQAWLARTNTDRSGGPILGADKLPALHDAVLARCDGLDGLVDGRLDDPRRCDFDPASAQCPTGVDDPSCLTPDQVAVVRAYYRGPVDEHGRRLYPAAQPRGSEPAWAGWVTPLPGVGPLASALADNYLSHLGYPLGTPHSSVDQVGFTARELHRLAVEGRRANAAALDLSGFRRAGGRLLLWHGWADQAIPPGGLLDYYERLTRRNGGPEATRRWARVFMVPAAHHCGGALTAFDPLRELVRWTEDGTAPDRVIVSTRTADGAVTRTRPVFAYPAQARYDGSGSIDDAANFVPVPPSDPPRDAVDWAGSFLHHLPGPVTRP</sequence>
<feature type="compositionally biased region" description="Low complexity" evidence="8">
    <location>
        <begin position="19"/>
        <end position="60"/>
    </location>
</feature>
<evidence type="ECO:0000256" key="6">
    <source>
        <dbReference type="ARBA" id="ARBA00022837"/>
    </source>
</evidence>
<reference evidence="9" key="1">
    <citation type="submission" date="2021-04" db="EMBL/GenBank/DDBJ databases">
        <title>Saccharothrix algeriensis WGS.</title>
        <authorList>
            <person name="Stuskova K."/>
            <person name="Hakalova E."/>
            <person name="Tebbal A.B."/>
            <person name="Eichmeier A."/>
        </authorList>
    </citation>
    <scope>NUCLEOTIDE SEQUENCE</scope>
    <source>
        <strain evidence="9">NRRL B-24137</strain>
    </source>
</reference>
<dbReference type="GO" id="GO:0052689">
    <property type="term" value="F:carboxylic ester hydrolase activity"/>
    <property type="evidence" value="ECO:0007669"/>
    <property type="project" value="UniProtKB-KW"/>
</dbReference>
<evidence type="ECO:0000256" key="7">
    <source>
        <dbReference type="ARBA" id="ARBA00023157"/>
    </source>
</evidence>
<proteinExistence type="inferred from homology"/>
<evidence type="ECO:0000256" key="8">
    <source>
        <dbReference type="SAM" id="MobiDB-lite"/>
    </source>
</evidence>
<keyword evidence="2" id="KW-0719">Serine esterase</keyword>
<evidence type="ECO:0000256" key="5">
    <source>
        <dbReference type="ARBA" id="ARBA00022801"/>
    </source>
</evidence>
<dbReference type="InterPro" id="IPR011118">
    <property type="entry name" value="Tannase/feruloyl_esterase"/>
</dbReference>
<dbReference type="Proteomes" id="UP000671828">
    <property type="component" value="Chromosome"/>
</dbReference>
<evidence type="ECO:0000256" key="4">
    <source>
        <dbReference type="ARBA" id="ARBA00022729"/>
    </source>
</evidence>
<organism evidence="9 10">
    <name type="scientific">Saccharothrix algeriensis</name>
    <dbReference type="NCBI Taxonomy" id="173560"/>
    <lineage>
        <taxon>Bacteria</taxon>
        <taxon>Bacillati</taxon>
        <taxon>Actinomycetota</taxon>
        <taxon>Actinomycetes</taxon>
        <taxon>Pseudonocardiales</taxon>
        <taxon>Pseudonocardiaceae</taxon>
        <taxon>Saccharothrix</taxon>
    </lineage>
</organism>
<name>A0A8T8I6M1_9PSEU</name>
<feature type="region of interest" description="Disordered" evidence="8">
    <location>
        <begin position="1"/>
        <end position="60"/>
    </location>
</feature>
<dbReference type="PANTHER" id="PTHR33938">
    <property type="entry name" value="FERULOYL ESTERASE B-RELATED"/>
    <property type="match status" value="1"/>
</dbReference>
<dbReference type="GO" id="GO:0046872">
    <property type="term" value="F:metal ion binding"/>
    <property type="evidence" value="ECO:0007669"/>
    <property type="project" value="UniProtKB-KW"/>
</dbReference>
<dbReference type="InterPro" id="IPR029058">
    <property type="entry name" value="AB_hydrolase_fold"/>
</dbReference>
<keyword evidence="3" id="KW-0479">Metal-binding</keyword>
<evidence type="ECO:0000256" key="3">
    <source>
        <dbReference type="ARBA" id="ARBA00022723"/>
    </source>
</evidence>
<evidence type="ECO:0000313" key="9">
    <source>
        <dbReference type="EMBL" id="QTR06523.1"/>
    </source>
</evidence>
<keyword evidence="7" id="KW-1015">Disulfide bond</keyword>
<keyword evidence="4" id="KW-0732">Signal</keyword>
<accession>A0A8T8I6M1</accession>
<keyword evidence="5 9" id="KW-0378">Hydrolase</keyword>
<evidence type="ECO:0000256" key="1">
    <source>
        <dbReference type="ARBA" id="ARBA00006249"/>
    </source>
</evidence>
<protein>
    <submittedName>
        <fullName evidence="9">Tannase/feruloyl esterase family alpha/beta hydrolase</fullName>
    </submittedName>
</protein>
<evidence type="ECO:0000256" key="2">
    <source>
        <dbReference type="ARBA" id="ARBA00022487"/>
    </source>
</evidence>
<dbReference type="PANTHER" id="PTHR33938:SF15">
    <property type="entry name" value="FERULOYL ESTERASE B-RELATED"/>
    <property type="match status" value="1"/>
</dbReference>